<comment type="caution">
    <text evidence="1">The sequence shown here is derived from an EMBL/GenBank/DDBJ whole genome shotgun (WGS) entry which is preliminary data.</text>
</comment>
<name>A0A4E0QZH0_9GAMM</name>
<dbReference type="AlphaFoldDB" id="A0A4E0QZH0"/>
<evidence type="ECO:0000313" key="2">
    <source>
        <dbReference type="Proteomes" id="UP000030428"/>
    </source>
</evidence>
<sequence length="76" mass="8797">MPRNLFSTHQIKLKKKQKCQTNVQHHCPPFPSVDYNMDGFEDDAGRMIEVFFVNDSEFLRAGLQHGVALPWHDGLQ</sequence>
<protein>
    <submittedName>
        <fullName evidence="1">Uncharacterized protein</fullName>
    </submittedName>
</protein>
<organism evidence="1 2">
    <name type="scientific">Candidatus Thiomargarita nelsonii</name>
    <dbReference type="NCBI Taxonomy" id="1003181"/>
    <lineage>
        <taxon>Bacteria</taxon>
        <taxon>Pseudomonadati</taxon>
        <taxon>Pseudomonadota</taxon>
        <taxon>Gammaproteobacteria</taxon>
        <taxon>Thiotrichales</taxon>
        <taxon>Thiotrichaceae</taxon>
        <taxon>Thiomargarita</taxon>
    </lineage>
</organism>
<dbReference type="EMBL" id="JSZA02000180">
    <property type="protein sequence ID" value="TGO02241.1"/>
    <property type="molecule type" value="Genomic_DNA"/>
</dbReference>
<reference evidence="1 2" key="1">
    <citation type="journal article" date="2016" name="Front. Microbiol.">
        <title>Single-Cell (Meta-)Genomics of a Dimorphic Candidatus Thiomargarita nelsonii Reveals Genomic Plasticity.</title>
        <authorList>
            <person name="Flood B.E."/>
            <person name="Fliss P."/>
            <person name="Jones D.S."/>
            <person name="Dick G.J."/>
            <person name="Jain S."/>
            <person name="Kaster A.K."/>
            <person name="Winkel M."/>
            <person name="Mussmann M."/>
            <person name="Bailey J."/>
        </authorList>
    </citation>
    <scope>NUCLEOTIDE SEQUENCE [LARGE SCALE GENOMIC DNA]</scope>
    <source>
        <strain evidence="1">Hydrate Ridge</strain>
    </source>
</reference>
<evidence type="ECO:0000313" key="1">
    <source>
        <dbReference type="EMBL" id="TGO02241.1"/>
    </source>
</evidence>
<dbReference type="Proteomes" id="UP000030428">
    <property type="component" value="Unassembled WGS sequence"/>
</dbReference>
<keyword evidence="2" id="KW-1185">Reference proteome</keyword>
<accession>A0A4E0QZH0</accession>
<proteinExistence type="predicted"/>
<gene>
    <name evidence="1" type="ORF">PN36_28165</name>
</gene>